<dbReference type="EMBL" id="CAJOBA010040818">
    <property type="protein sequence ID" value="CAF4101403.1"/>
    <property type="molecule type" value="Genomic_DNA"/>
</dbReference>
<dbReference type="EMBL" id="CAJNOK010019247">
    <property type="protein sequence ID" value="CAF1296295.1"/>
    <property type="molecule type" value="Genomic_DNA"/>
</dbReference>
<name>A0A814TGQ8_9BILA</name>
<evidence type="ECO:0000256" key="1">
    <source>
        <dbReference type="ARBA" id="ARBA00007993"/>
    </source>
</evidence>
<dbReference type="SUPFAM" id="SSF56300">
    <property type="entry name" value="Metallo-dependent phosphatases"/>
    <property type="match status" value="1"/>
</dbReference>
<dbReference type="PANTHER" id="PTHR12905:SF0">
    <property type="entry name" value="CALCINEURIN-LIKE PHOSPHOESTERASE DOMAIN-CONTAINING PROTEIN"/>
    <property type="match status" value="1"/>
</dbReference>
<feature type="compositionally biased region" description="Polar residues" evidence="2">
    <location>
        <begin position="48"/>
        <end position="59"/>
    </location>
</feature>
<accession>A0A814TGQ8</accession>
<evidence type="ECO:0000313" key="5">
    <source>
        <dbReference type="EMBL" id="CAF1296295.1"/>
    </source>
</evidence>
<keyword evidence="8" id="KW-1185">Reference proteome</keyword>
<dbReference type="Proteomes" id="UP000682733">
    <property type="component" value="Unassembled WGS sequence"/>
</dbReference>
<organism evidence="4 8">
    <name type="scientific">Didymodactylos carnosus</name>
    <dbReference type="NCBI Taxonomy" id="1234261"/>
    <lineage>
        <taxon>Eukaryota</taxon>
        <taxon>Metazoa</taxon>
        <taxon>Spiralia</taxon>
        <taxon>Gnathifera</taxon>
        <taxon>Rotifera</taxon>
        <taxon>Eurotatoria</taxon>
        <taxon>Bdelloidea</taxon>
        <taxon>Philodinida</taxon>
        <taxon>Philodinidae</taxon>
        <taxon>Didymodactylos</taxon>
    </lineage>
</organism>
<dbReference type="Proteomes" id="UP000681722">
    <property type="component" value="Unassembled WGS sequence"/>
</dbReference>
<dbReference type="Gene3D" id="3.60.21.10">
    <property type="match status" value="1"/>
</dbReference>
<evidence type="ECO:0000256" key="2">
    <source>
        <dbReference type="SAM" id="MobiDB-lite"/>
    </source>
</evidence>
<proteinExistence type="inferred from homology"/>
<dbReference type="InterPro" id="IPR051693">
    <property type="entry name" value="UPF0046_metallophosphoest"/>
</dbReference>
<dbReference type="GO" id="GO:0016787">
    <property type="term" value="F:hydrolase activity"/>
    <property type="evidence" value="ECO:0007669"/>
    <property type="project" value="InterPro"/>
</dbReference>
<evidence type="ECO:0000313" key="7">
    <source>
        <dbReference type="EMBL" id="CAF4101403.1"/>
    </source>
</evidence>
<dbReference type="Proteomes" id="UP000663829">
    <property type="component" value="Unassembled WGS sequence"/>
</dbReference>
<dbReference type="EMBL" id="CAJOBC010007234">
    <property type="protein sequence ID" value="CAF3925361.1"/>
    <property type="molecule type" value="Genomic_DNA"/>
</dbReference>
<dbReference type="CDD" id="cd07379">
    <property type="entry name" value="MPP_239FB"/>
    <property type="match status" value="1"/>
</dbReference>
<dbReference type="OrthoDB" id="630188at2759"/>
<dbReference type="InterPro" id="IPR004843">
    <property type="entry name" value="Calcineurin-like_PHP"/>
</dbReference>
<evidence type="ECO:0000259" key="3">
    <source>
        <dbReference type="Pfam" id="PF00149"/>
    </source>
</evidence>
<dbReference type="Proteomes" id="UP000677228">
    <property type="component" value="Unassembled WGS sequence"/>
</dbReference>
<feature type="region of interest" description="Disordered" evidence="2">
    <location>
        <begin position="30"/>
        <end position="59"/>
    </location>
</feature>
<dbReference type="PANTHER" id="PTHR12905">
    <property type="entry name" value="METALLOPHOSPHOESTERASE"/>
    <property type="match status" value="1"/>
</dbReference>
<gene>
    <name evidence="4" type="ORF">GPM918_LOCUS21715</name>
    <name evidence="5" type="ORF">OVA965_LOCUS28316</name>
    <name evidence="6" type="ORF">SRO942_LOCUS21712</name>
    <name evidence="7" type="ORF">TMI583_LOCUS29063</name>
</gene>
<sequence length="335" mass="38112">MLKLFKPSTYSFLPWFYTPEVHGHPPAVLLHLTHEPPQPDDEEEQQQSNTNSSIEGLGTESNPFIVYRNKEDASDIGNKKHKLRKLRFVCMSDTHNQIHKLIIPHGDVFLHCGDAVKHRTSARDLITFNTFVGTLPHKHKIFISGNHCTCIDPNHPERTQQILSNLVYLQDSSVDIDGVKIYGSPWRPKRGYVYRAEAFGYDASRIQIDKWSHLPSDVDILMTHGPPYSIRDFNPSSGKRVGCPGLLEEIITRVKPSISIFGHMHDCHGASLYRSADNENLMQFYQDKHKNTATTAVATTSTYTTNDETEILFLNAAMVGGHHLLRNPIVFDFYY</sequence>
<dbReference type="InterPro" id="IPR029052">
    <property type="entry name" value="Metallo-depent_PP-like"/>
</dbReference>
<evidence type="ECO:0000313" key="8">
    <source>
        <dbReference type="Proteomes" id="UP000663829"/>
    </source>
</evidence>
<dbReference type="AlphaFoldDB" id="A0A814TGQ8"/>
<feature type="domain" description="Calcineurin-like phosphoesterase" evidence="3">
    <location>
        <begin position="86"/>
        <end position="266"/>
    </location>
</feature>
<comment type="similarity">
    <text evidence="1">Belongs to the UPF0046 family.</text>
</comment>
<comment type="caution">
    <text evidence="4">The sequence shown here is derived from an EMBL/GenBank/DDBJ whole genome shotgun (WGS) entry which is preliminary data.</text>
</comment>
<protein>
    <recommendedName>
        <fullName evidence="3">Calcineurin-like phosphoesterase domain-containing protein</fullName>
    </recommendedName>
</protein>
<dbReference type="EMBL" id="CAJNOQ010007234">
    <property type="protein sequence ID" value="CAF1161727.1"/>
    <property type="molecule type" value="Genomic_DNA"/>
</dbReference>
<evidence type="ECO:0000313" key="4">
    <source>
        <dbReference type="EMBL" id="CAF1161727.1"/>
    </source>
</evidence>
<dbReference type="Pfam" id="PF00149">
    <property type="entry name" value="Metallophos"/>
    <property type="match status" value="1"/>
</dbReference>
<evidence type="ECO:0000313" key="6">
    <source>
        <dbReference type="EMBL" id="CAF3925361.1"/>
    </source>
</evidence>
<reference evidence="4" key="1">
    <citation type="submission" date="2021-02" db="EMBL/GenBank/DDBJ databases">
        <authorList>
            <person name="Nowell W R."/>
        </authorList>
    </citation>
    <scope>NUCLEOTIDE SEQUENCE</scope>
</reference>